<dbReference type="GO" id="GO:0016798">
    <property type="term" value="F:hydrolase activity, acting on glycosyl bonds"/>
    <property type="evidence" value="ECO:0007669"/>
    <property type="project" value="UniProtKB-KW"/>
</dbReference>
<dbReference type="Proteomes" id="UP000031599">
    <property type="component" value="Unassembled WGS sequence"/>
</dbReference>
<dbReference type="AlphaFoldDB" id="A0A0C2CS69"/>
<evidence type="ECO:0000256" key="1">
    <source>
        <dbReference type="SAM" id="MobiDB-lite"/>
    </source>
</evidence>
<comment type="caution">
    <text evidence="3">The sequence shown here is derived from an EMBL/GenBank/DDBJ whole genome shotgun (WGS) entry which is preliminary data.</text>
</comment>
<gene>
    <name evidence="3" type="ORF">DB30_07298</name>
</gene>
<feature type="region of interest" description="Disordered" evidence="1">
    <location>
        <begin position="1"/>
        <end position="67"/>
    </location>
</feature>
<protein>
    <submittedName>
        <fullName evidence="3">Endo-1,4-beta-xylanase A</fullName>
    </submittedName>
</protein>
<sequence>MGGCNTPPTSATATDETSITGDGDGDTGDGDGDGDGGTGDGDTGDGDGDPGDSEGDGDGDPIKFDLRASADVPNDDCTCSDDLKHVICGGLETENCAPDGACAGGDCINDPCLAAELGKSSYGCDYWAVKTDLIMEGTGACFAAFVANTWEKPAHIQAEYAGQALDPSAIAIPVGQGANLVYEPYNPVQGLAPGDVAVIFIARDNGFLPACSVPPALVANVGVVGTGRGQAVNITTDVPVVAYQILPFGGGSSAATSASLLLPTSAWDVNYVAVNAFEKSVAAPTAQPSMTIVAHEDGTQVSLLPKVAVQGGNGVAGGPAAMPIMYSLDRGETLQISQDAELTGSPLEANKSFGLFGAASCLNVPVNAIACDSAHQQIPPIQALGSEYVGVRYRSRGNMQDEVVPWTVVGVVDGTTLSWTPAPPNGAPVVLGAGELVRFSAPGPFVVSSQDEDHPFYIAAHMTGGGNFGGEGDPEWVNIIPTAQYLDDYVLFTDPTYSETSLVVVRTPGSGGFAPVELDCLGELNGWMPLGDYEYTRVDLVTGNFMAVNGCENGRHEMWSDEPFGVTVWGWGSSASQGFSTVYVSYAYPAGASVRSINQVVIPVG</sequence>
<dbReference type="Pfam" id="PF17517">
    <property type="entry name" value="IgGFc_binding"/>
    <property type="match status" value="1"/>
</dbReference>
<keyword evidence="3" id="KW-0378">Hydrolase</keyword>
<name>A0A0C2CS69_9BACT</name>
<evidence type="ECO:0000313" key="4">
    <source>
        <dbReference type="Proteomes" id="UP000031599"/>
    </source>
</evidence>
<feature type="compositionally biased region" description="Polar residues" evidence="1">
    <location>
        <begin position="1"/>
        <end position="13"/>
    </location>
</feature>
<keyword evidence="3" id="KW-0119">Carbohydrate metabolism</keyword>
<dbReference type="EMBL" id="JMCC02000081">
    <property type="protein sequence ID" value="KIG14031.1"/>
    <property type="molecule type" value="Genomic_DNA"/>
</dbReference>
<keyword evidence="3" id="KW-0326">Glycosidase</keyword>
<dbReference type="PANTHER" id="PTHR46534:SF1">
    <property type="entry name" value="IGGFC-BINDING PROTEIN N-TERMINAL DOMAIN-CONTAINING PROTEIN"/>
    <property type="match status" value="1"/>
</dbReference>
<keyword evidence="3" id="KW-0858">Xylan degradation</keyword>
<dbReference type="InterPro" id="IPR035234">
    <property type="entry name" value="IgGFc-bd_N"/>
</dbReference>
<reference evidence="3 4" key="1">
    <citation type="submission" date="2014-12" db="EMBL/GenBank/DDBJ databases">
        <title>Genome assembly of Enhygromyxa salina DSM 15201.</title>
        <authorList>
            <person name="Sharma G."/>
            <person name="Subramanian S."/>
        </authorList>
    </citation>
    <scope>NUCLEOTIDE SEQUENCE [LARGE SCALE GENOMIC DNA]</scope>
    <source>
        <strain evidence="3 4">DSM 15201</strain>
    </source>
</reference>
<feature type="domain" description="IgGFc-binding protein N-terminal" evidence="2">
    <location>
        <begin position="257"/>
        <end position="570"/>
    </location>
</feature>
<evidence type="ECO:0000313" key="3">
    <source>
        <dbReference type="EMBL" id="KIG14031.1"/>
    </source>
</evidence>
<accession>A0A0C2CS69</accession>
<proteinExistence type="predicted"/>
<feature type="compositionally biased region" description="Acidic residues" evidence="1">
    <location>
        <begin position="23"/>
        <end position="34"/>
    </location>
</feature>
<dbReference type="GO" id="GO:0045493">
    <property type="term" value="P:xylan catabolic process"/>
    <property type="evidence" value="ECO:0007669"/>
    <property type="project" value="UniProtKB-KW"/>
</dbReference>
<evidence type="ECO:0000259" key="2">
    <source>
        <dbReference type="Pfam" id="PF17517"/>
    </source>
</evidence>
<organism evidence="3 4">
    <name type="scientific">Enhygromyxa salina</name>
    <dbReference type="NCBI Taxonomy" id="215803"/>
    <lineage>
        <taxon>Bacteria</taxon>
        <taxon>Pseudomonadati</taxon>
        <taxon>Myxococcota</taxon>
        <taxon>Polyangia</taxon>
        <taxon>Nannocystales</taxon>
        <taxon>Nannocystaceae</taxon>
        <taxon>Enhygromyxa</taxon>
    </lineage>
</organism>
<keyword evidence="3" id="KW-0624">Polysaccharide degradation</keyword>
<dbReference type="PANTHER" id="PTHR46534">
    <property type="entry name" value="IGGFC_BINDING DOMAIN-CONTAINING PROTEIN"/>
    <property type="match status" value="1"/>
</dbReference>
<feature type="compositionally biased region" description="Acidic residues" evidence="1">
    <location>
        <begin position="42"/>
        <end position="59"/>
    </location>
</feature>